<evidence type="ECO:0000256" key="1">
    <source>
        <dbReference type="SAM" id="Phobius"/>
    </source>
</evidence>
<sequence length="371" mass="41610">MSKVIQDRHATWLELFFDLIFVVAIAKAAHVLQYQHNGQISAITYLKYLLILIPVWWAWVGATLYANRFAGDDLVQRLLSFAQMFCVIILAAHINTDFDSYYEGFLFSYLAIRLLTIAMYVRASTKMPKTRHVSNYLALAFGAGALISLSSLLFDGVLRYVILYAGIGFDMLMPLLAKKRLRTVPVHAHHLPERFGLLTIILLGESILSLANSFDILSWSLFSILMAASGFVMACGLWVIYFDKLDKQITGKELGHGHRIIYSHLLIYAGLGGIAAMIRFAVVPELTLLDYKLLSGFGVFGFMFALQFLQFAFTKKSAQKRQLWIAIAFHLTFAALLVLAPSVAVILPGATLLILIYAVLDYRATRPKNQL</sequence>
<organism evidence="2">
    <name type="scientific">hydrothermal vent metagenome</name>
    <dbReference type="NCBI Taxonomy" id="652676"/>
    <lineage>
        <taxon>unclassified sequences</taxon>
        <taxon>metagenomes</taxon>
        <taxon>ecological metagenomes</taxon>
    </lineage>
</organism>
<evidence type="ECO:0000313" key="2">
    <source>
        <dbReference type="EMBL" id="VAV91356.1"/>
    </source>
</evidence>
<feature type="transmembrane region" description="Helical" evidence="1">
    <location>
        <begin position="78"/>
        <end position="95"/>
    </location>
</feature>
<dbReference type="PANTHER" id="PTHR36840">
    <property type="entry name" value="BLL5714 PROTEIN"/>
    <property type="match status" value="1"/>
</dbReference>
<feature type="transmembrane region" description="Helical" evidence="1">
    <location>
        <begin position="220"/>
        <end position="241"/>
    </location>
</feature>
<dbReference type="PANTHER" id="PTHR36840:SF1">
    <property type="entry name" value="BLL5714 PROTEIN"/>
    <property type="match status" value="1"/>
</dbReference>
<keyword evidence="1" id="KW-1133">Transmembrane helix</keyword>
<reference evidence="2" key="1">
    <citation type="submission" date="2018-06" db="EMBL/GenBank/DDBJ databases">
        <authorList>
            <person name="Zhirakovskaya E."/>
        </authorList>
    </citation>
    <scope>NUCLEOTIDE SEQUENCE</scope>
</reference>
<name>A0A3B0RSA6_9ZZZZ</name>
<dbReference type="InterPro" id="IPR010640">
    <property type="entry name" value="Low_temperature_requirement_A"/>
</dbReference>
<proteinExistence type="predicted"/>
<feature type="transmembrane region" description="Helical" evidence="1">
    <location>
        <begin position="261"/>
        <end position="281"/>
    </location>
</feature>
<gene>
    <name evidence="2" type="ORF">MNBD_ALPHA06-1429</name>
</gene>
<keyword evidence="1" id="KW-0472">Membrane</keyword>
<dbReference type="EMBL" id="UOEE01000125">
    <property type="protein sequence ID" value="VAV91356.1"/>
    <property type="molecule type" value="Genomic_DNA"/>
</dbReference>
<accession>A0A3B0RSA6</accession>
<feature type="transmembrane region" description="Helical" evidence="1">
    <location>
        <begin position="323"/>
        <end position="340"/>
    </location>
</feature>
<protein>
    <submittedName>
        <fullName evidence="2">Low temperature requirement protein A</fullName>
    </submittedName>
</protein>
<feature type="transmembrane region" description="Helical" evidence="1">
    <location>
        <begin position="12"/>
        <end position="33"/>
    </location>
</feature>
<dbReference type="Pfam" id="PF06772">
    <property type="entry name" value="LtrA"/>
    <property type="match status" value="1"/>
</dbReference>
<feature type="transmembrane region" description="Helical" evidence="1">
    <location>
        <begin position="101"/>
        <end position="121"/>
    </location>
</feature>
<keyword evidence="1" id="KW-0812">Transmembrane</keyword>
<feature type="transmembrane region" description="Helical" evidence="1">
    <location>
        <begin position="45"/>
        <end position="66"/>
    </location>
</feature>
<feature type="transmembrane region" description="Helical" evidence="1">
    <location>
        <begin position="133"/>
        <end position="154"/>
    </location>
</feature>
<dbReference type="AlphaFoldDB" id="A0A3B0RSA6"/>
<feature type="transmembrane region" description="Helical" evidence="1">
    <location>
        <begin position="293"/>
        <end position="311"/>
    </location>
</feature>